<dbReference type="EMBL" id="JBIMZQ010000065">
    <property type="protein sequence ID" value="KAL3657363.1"/>
    <property type="molecule type" value="Genomic_DNA"/>
</dbReference>
<gene>
    <name evidence="3" type="ORF">V7S43_017682</name>
</gene>
<dbReference type="AlphaFoldDB" id="A0ABD3ESI5"/>
<evidence type="ECO:0000313" key="4">
    <source>
        <dbReference type="Proteomes" id="UP001632037"/>
    </source>
</evidence>
<dbReference type="InterPro" id="IPR029057">
    <property type="entry name" value="PRTase-like"/>
</dbReference>
<feature type="compositionally biased region" description="Basic residues" evidence="1">
    <location>
        <begin position="155"/>
        <end position="164"/>
    </location>
</feature>
<feature type="domain" description="Phosphoribosyltransferase" evidence="2">
    <location>
        <begin position="278"/>
        <end position="479"/>
    </location>
</feature>
<proteinExistence type="predicted"/>
<comment type="caution">
    <text evidence="3">The sequence shown here is derived from an EMBL/GenBank/DDBJ whole genome shotgun (WGS) entry which is preliminary data.</text>
</comment>
<feature type="region of interest" description="Disordered" evidence="1">
    <location>
        <begin position="239"/>
        <end position="261"/>
    </location>
</feature>
<dbReference type="Pfam" id="PF14681">
    <property type="entry name" value="UPRTase"/>
    <property type="match status" value="1"/>
</dbReference>
<evidence type="ECO:0000313" key="3">
    <source>
        <dbReference type="EMBL" id="KAL3657363.1"/>
    </source>
</evidence>
<feature type="region of interest" description="Disordered" evidence="1">
    <location>
        <begin position="149"/>
        <end position="179"/>
    </location>
</feature>
<name>A0ABD3ESI5_9STRA</name>
<dbReference type="Proteomes" id="UP001632037">
    <property type="component" value="Unassembled WGS sequence"/>
</dbReference>
<evidence type="ECO:0000259" key="2">
    <source>
        <dbReference type="Pfam" id="PF14681"/>
    </source>
</evidence>
<dbReference type="Gene3D" id="3.40.50.2020">
    <property type="match status" value="1"/>
</dbReference>
<sequence length="482" mass="53878">MEPSPTAIPQREINIELAISALTYHFESQLQKRKSSSSVDEDMASYPRTQIFEGSRETPHFSLSSRTFSAGGDTPGRVSFPNFAGELSPTTPRRERTSRYLSEGARKEIIARIDNGEKQVALAKEFNVSRAAICNLYKNRWEVLTRGVRDPTATHPKKSHKKASLRQASPMTPTDPVPPPMVHTSLIAIQTVASPIVERAKTPSPFESEQDNSYPSWPGTQADVSQPRHHNQMRHRNILHDESAPRNRGSRDTMTVDDPGSSKQFIVHEASAYSYPCRNLVATLRDESISTVVFQQRAMRLARLLVEEVLACLPHDEEEITNKYGDLCHTIKALDSNDFCAISMEDKGMVLLRAFSDISPASPTGVVSVERKFVDSKLSPPHIFAQLPPINPQQFVLLLDIECATGRKVCAVLHHLVHDRHIAPGNIYFVTVISAFEGLQNVFRHFPDVSLATAQVDTVLDDQQHIRPGIGDFAQRYWNVNS</sequence>
<dbReference type="InterPro" id="IPR000836">
    <property type="entry name" value="PRTase_dom"/>
</dbReference>
<evidence type="ECO:0000256" key="1">
    <source>
        <dbReference type="SAM" id="MobiDB-lite"/>
    </source>
</evidence>
<dbReference type="Gene3D" id="1.10.10.60">
    <property type="entry name" value="Homeodomain-like"/>
    <property type="match status" value="1"/>
</dbReference>
<reference evidence="3 4" key="1">
    <citation type="submission" date="2024-09" db="EMBL/GenBank/DDBJ databases">
        <title>Genome sequencing and assembly of Phytophthora oleae, isolate VK10A, causative agent of rot of olive drupes.</title>
        <authorList>
            <person name="Conti Taguali S."/>
            <person name="Riolo M."/>
            <person name="La Spada F."/>
            <person name="Cacciola S.O."/>
            <person name="Dionisio G."/>
        </authorList>
    </citation>
    <scope>NUCLEOTIDE SEQUENCE [LARGE SCALE GENOMIC DNA]</scope>
    <source>
        <strain evidence="3 4">VK10A</strain>
    </source>
</reference>
<organism evidence="3 4">
    <name type="scientific">Phytophthora oleae</name>
    <dbReference type="NCBI Taxonomy" id="2107226"/>
    <lineage>
        <taxon>Eukaryota</taxon>
        <taxon>Sar</taxon>
        <taxon>Stramenopiles</taxon>
        <taxon>Oomycota</taxon>
        <taxon>Peronosporomycetes</taxon>
        <taxon>Peronosporales</taxon>
        <taxon>Peronosporaceae</taxon>
        <taxon>Phytophthora</taxon>
    </lineage>
</organism>
<feature type="region of interest" description="Disordered" evidence="1">
    <location>
        <begin position="49"/>
        <end position="100"/>
    </location>
</feature>
<keyword evidence="4" id="KW-1185">Reference proteome</keyword>
<dbReference type="SUPFAM" id="SSF53271">
    <property type="entry name" value="PRTase-like"/>
    <property type="match status" value="1"/>
</dbReference>
<feature type="compositionally biased region" description="Basic and acidic residues" evidence="1">
    <location>
        <begin position="239"/>
        <end position="251"/>
    </location>
</feature>
<protein>
    <recommendedName>
        <fullName evidence="2">Phosphoribosyltransferase domain-containing protein</fullName>
    </recommendedName>
</protein>
<accession>A0ABD3ESI5</accession>